<dbReference type="SUPFAM" id="SSF52540">
    <property type="entry name" value="P-loop containing nucleoside triphosphate hydrolases"/>
    <property type="match status" value="1"/>
</dbReference>
<dbReference type="GO" id="GO:0005524">
    <property type="term" value="F:ATP binding"/>
    <property type="evidence" value="ECO:0007669"/>
    <property type="project" value="UniProtKB-KW"/>
</dbReference>
<feature type="region of interest" description="Disordered" evidence="3">
    <location>
        <begin position="277"/>
        <end position="314"/>
    </location>
</feature>
<evidence type="ECO:0000313" key="6">
    <source>
        <dbReference type="Proteomes" id="UP001301769"/>
    </source>
</evidence>
<protein>
    <submittedName>
        <fullName evidence="5">Zeta toxin-domain-containing protein</fullName>
    </submittedName>
</protein>
<organism evidence="5 6">
    <name type="scientific">Rhypophila decipiens</name>
    <dbReference type="NCBI Taxonomy" id="261697"/>
    <lineage>
        <taxon>Eukaryota</taxon>
        <taxon>Fungi</taxon>
        <taxon>Dikarya</taxon>
        <taxon>Ascomycota</taxon>
        <taxon>Pezizomycotina</taxon>
        <taxon>Sordariomycetes</taxon>
        <taxon>Sordariomycetidae</taxon>
        <taxon>Sordariales</taxon>
        <taxon>Naviculisporaceae</taxon>
        <taxon>Rhypophila</taxon>
    </lineage>
</organism>
<feature type="domain" description="Zeta toxin" evidence="4">
    <location>
        <begin position="112"/>
        <end position="277"/>
    </location>
</feature>
<evidence type="ECO:0000259" key="4">
    <source>
        <dbReference type="Pfam" id="PF06414"/>
    </source>
</evidence>
<comment type="caution">
    <text evidence="5">The sequence shown here is derived from an EMBL/GenBank/DDBJ whole genome shotgun (WGS) entry which is preliminary data.</text>
</comment>
<feature type="compositionally biased region" description="Low complexity" evidence="3">
    <location>
        <begin position="79"/>
        <end position="92"/>
    </location>
</feature>
<evidence type="ECO:0000256" key="1">
    <source>
        <dbReference type="ARBA" id="ARBA00022741"/>
    </source>
</evidence>
<keyword evidence="6" id="KW-1185">Reference proteome</keyword>
<proteinExistence type="predicted"/>
<evidence type="ECO:0000256" key="2">
    <source>
        <dbReference type="ARBA" id="ARBA00022840"/>
    </source>
</evidence>
<dbReference type="InterPro" id="IPR010488">
    <property type="entry name" value="Zeta_toxin_domain"/>
</dbReference>
<name>A0AAN7BBM0_9PEZI</name>
<reference evidence="5" key="2">
    <citation type="submission" date="2023-05" db="EMBL/GenBank/DDBJ databases">
        <authorList>
            <consortium name="Lawrence Berkeley National Laboratory"/>
            <person name="Steindorff A."/>
            <person name="Hensen N."/>
            <person name="Bonometti L."/>
            <person name="Westerberg I."/>
            <person name="Brannstrom I.O."/>
            <person name="Guillou S."/>
            <person name="Cros-Aarteil S."/>
            <person name="Calhoun S."/>
            <person name="Haridas S."/>
            <person name="Kuo A."/>
            <person name="Mondo S."/>
            <person name="Pangilinan J."/>
            <person name="Riley R."/>
            <person name="Labutti K."/>
            <person name="Andreopoulos B."/>
            <person name="Lipzen A."/>
            <person name="Chen C."/>
            <person name="Yanf M."/>
            <person name="Daum C."/>
            <person name="Ng V."/>
            <person name="Clum A."/>
            <person name="Ohm R."/>
            <person name="Martin F."/>
            <person name="Silar P."/>
            <person name="Natvig D."/>
            <person name="Lalanne C."/>
            <person name="Gautier V."/>
            <person name="Ament-Velasquez S.L."/>
            <person name="Kruys A."/>
            <person name="Hutchinson M.I."/>
            <person name="Powell A.J."/>
            <person name="Barry K."/>
            <person name="Miller A.N."/>
            <person name="Grigoriev I.V."/>
            <person name="Debuchy R."/>
            <person name="Gladieux P."/>
            <person name="Thoren M.H."/>
            <person name="Johannesson H."/>
        </authorList>
    </citation>
    <scope>NUCLEOTIDE SEQUENCE</scope>
    <source>
        <strain evidence="5">PSN293</strain>
    </source>
</reference>
<dbReference type="AlphaFoldDB" id="A0AAN7BBM0"/>
<sequence>MARIPEEWKLSPSQHLEIFTNEIAPREILPHVHRQTPNPGSSITNTSNKRPPLAIIIVGQTGAGKTRLAPDLLQAMNNNLTTSSSSSSSNNNPPIPQAAGNSSSTSESEPVQVGKGIAHLIADTYKTYHPHYTTALSSSNPQLASPLTSPTARQWLKMACHLCTSHKIPVLLESACRHPDDFVQLASIFHSKGYTVLVAILAVPSALSRLGILVRYYKDLPEARSGQLPLRLTPKKVHDESYKGLEQAAEWVDTNPEGAVDAVVVVRRGGALAYTNRRRRRKTHAQHVNSSIREEEEEEVSRRWEKEQQQQPGGALRALIHERTRQLSTEELETARKDIEALEGLQHVKVDEEDIRQIGELLSSLGREQQALPELDEVFDASRFVTENYIYSDQ</sequence>
<feature type="domain" description="Zeta toxin" evidence="4">
    <location>
        <begin position="47"/>
        <end position="77"/>
    </location>
</feature>
<keyword evidence="1" id="KW-0547">Nucleotide-binding</keyword>
<evidence type="ECO:0000313" key="5">
    <source>
        <dbReference type="EMBL" id="KAK4217372.1"/>
    </source>
</evidence>
<dbReference type="Proteomes" id="UP001301769">
    <property type="component" value="Unassembled WGS sequence"/>
</dbReference>
<feature type="compositionally biased region" description="Polar residues" evidence="3">
    <location>
        <begin position="99"/>
        <end position="109"/>
    </location>
</feature>
<dbReference type="Gene3D" id="3.40.50.300">
    <property type="entry name" value="P-loop containing nucleotide triphosphate hydrolases"/>
    <property type="match status" value="1"/>
</dbReference>
<dbReference type="Pfam" id="PF06414">
    <property type="entry name" value="Zeta_toxin"/>
    <property type="match status" value="2"/>
</dbReference>
<accession>A0AAN7BBM0</accession>
<reference evidence="5" key="1">
    <citation type="journal article" date="2023" name="Mol. Phylogenet. Evol.">
        <title>Genome-scale phylogeny and comparative genomics of the fungal order Sordariales.</title>
        <authorList>
            <person name="Hensen N."/>
            <person name="Bonometti L."/>
            <person name="Westerberg I."/>
            <person name="Brannstrom I.O."/>
            <person name="Guillou S."/>
            <person name="Cros-Aarteil S."/>
            <person name="Calhoun S."/>
            <person name="Haridas S."/>
            <person name="Kuo A."/>
            <person name="Mondo S."/>
            <person name="Pangilinan J."/>
            <person name="Riley R."/>
            <person name="LaButti K."/>
            <person name="Andreopoulos B."/>
            <person name="Lipzen A."/>
            <person name="Chen C."/>
            <person name="Yan M."/>
            <person name="Daum C."/>
            <person name="Ng V."/>
            <person name="Clum A."/>
            <person name="Steindorff A."/>
            <person name="Ohm R.A."/>
            <person name="Martin F."/>
            <person name="Silar P."/>
            <person name="Natvig D.O."/>
            <person name="Lalanne C."/>
            <person name="Gautier V."/>
            <person name="Ament-Velasquez S.L."/>
            <person name="Kruys A."/>
            <person name="Hutchinson M.I."/>
            <person name="Powell A.J."/>
            <person name="Barry K."/>
            <person name="Miller A.N."/>
            <person name="Grigoriev I.V."/>
            <person name="Debuchy R."/>
            <person name="Gladieux P."/>
            <person name="Hiltunen Thoren M."/>
            <person name="Johannesson H."/>
        </authorList>
    </citation>
    <scope>NUCLEOTIDE SEQUENCE</scope>
    <source>
        <strain evidence="5">PSN293</strain>
    </source>
</reference>
<dbReference type="GO" id="GO:0016301">
    <property type="term" value="F:kinase activity"/>
    <property type="evidence" value="ECO:0007669"/>
    <property type="project" value="InterPro"/>
</dbReference>
<dbReference type="InterPro" id="IPR027417">
    <property type="entry name" value="P-loop_NTPase"/>
</dbReference>
<keyword evidence="2" id="KW-0067">ATP-binding</keyword>
<gene>
    <name evidence="5" type="ORF">QBC37DRAFT_414968</name>
</gene>
<dbReference type="EMBL" id="MU858060">
    <property type="protein sequence ID" value="KAK4217372.1"/>
    <property type="molecule type" value="Genomic_DNA"/>
</dbReference>
<feature type="region of interest" description="Disordered" evidence="3">
    <location>
        <begin position="79"/>
        <end position="110"/>
    </location>
</feature>
<evidence type="ECO:0000256" key="3">
    <source>
        <dbReference type="SAM" id="MobiDB-lite"/>
    </source>
</evidence>